<dbReference type="InterPro" id="IPR059080">
    <property type="entry name" value="WHD_PTC1"/>
</dbReference>
<name>A0AAN7R756_TRANT</name>
<dbReference type="PANTHER" id="PTHR46201:SF3">
    <property type="entry name" value="OS01G0877500 PROTEIN"/>
    <property type="match status" value="1"/>
</dbReference>
<dbReference type="CDD" id="cd15556">
    <property type="entry name" value="PHD_MMD1_like"/>
    <property type="match status" value="1"/>
</dbReference>
<keyword evidence="8" id="KW-1185">Reference proteome</keyword>
<evidence type="ECO:0000259" key="6">
    <source>
        <dbReference type="SMART" id="SM00249"/>
    </source>
</evidence>
<comment type="caution">
    <text evidence="7">The sequence shown here is derived from an EMBL/GenBank/DDBJ whole genome shotgun (WGS) entry which is preliminary data.</text>
</comment>
<dbReference type="AlphaFoldDB" id="A0AAN7R756"/>
<gene>
    <name evidence="7" type="ORF">SAY86_019827</name>
</gene>
<dbReference type="PROSITE" id="PS01359">
    <property type="entry name" value="ZF_PHD_1"/>
    <property type="match status" value="1"/>
</dbReference>
<reference evidence="7 8" key="1">
    <citation type="journal article" date="2023" name="Hortic Res">
        <title>Pangenome of water caltrop reveals structural variations and asymmetric subgenome divergence after allopolyploidization.</title>
        <authorList>
            <person name="Zhang X."/>
            <person name="Chen Y."/>
            <person name="Wang L."/>
            <person name="Yuan Y."/>
            <person name="Fang M."/>
            <person name="Shi L."/>
            <person name="Lu R."/>
            <person name="Comes H.P."/>
            <person name="Ma Y."/>
            <person name="Chen Y."/>
            <person name="Huang G."/>
            <person name="Zhou Y."/>
            <person name="Zheng Z."/>
            <person name="Qiu Y."/>
        </authorList>
    </citation>
    <scope>NUCLEOTIDE SEQUENCE [LARGE SCALE GENOMIC DNA]</scope>
    <source>
        <strain evidence="7">F231</strain>
    </source>
</reference>
<sequence length="695" mass="78105">MVVNGRPLKRMKRRVTADLYDFFTFPSAETVTDARTAAAITSGPFRTNVRDFISKYALPPPPSLLFPHLMVWQVLFRAGDLTDSLDSVVYLDIIEEDVARSRSVYCDQCRVVGWSDHPVCRTRYHFIIKADGSPLGGYPKPCICCGELLHLSDSRCKSCNHVMTQDVAEEWIYQQLEDSVNTHHLLHAVVHANGFGHLLRVNGKEGGSKVLSGCDMMDFWDRLCKMLRVRKITVMDVSKKYGLEYRLLHAVMKGYPWYGNWGYEFCVGSFGVTYDIYADAVKTLSNLPLSTFIHSEQGCLQNTVVFYKSLSEKQEQHDLVNIRDLFVFLMNLIQNAHKSSPMTTYCVAWDWSGAVPDTTFTHRSSDVGRVQEAMVKVLLAVTGSKWVSWRTLRGAVCRLGTPQLLDYCLRGLAGKTVSGGLVVVARIDPSSGATEYRLEPRSNAPSGITTCNGSRALNLNCPSVENLLWDLRYLYECILRSRTTYSSHGQHPMNYVPVAAATAQKLLDCKTFMKDYDKDKLFSGYSGIQSGITLFCQVELADQDEVANFTPSITEIINLQSDATVSDLKIEASRTFQDVYLMFHRFQAEELLDYSGVDDSTQVKLIFAVGSSDQVVRIRGRCIGKIGPVRYRMERGDENWIVDCRCGAKDDDGERMMACDICSVWQHTRCSGIADSESVPSRFICCRCSSSDQTT</sequence>
<proteinExistence type="predicted"/>
<dbReference type="Pfam" id="PF25874">
    <property type="entry name" value="WHD_plant_repro"/>
    <property type="match status" value="1"/>
</dbReference>
<evidence type="ECO:0000256" key="1">
    <source>
        <dbReference type="ARBA" id="ARBA00022723"/>
    </source>
</evidence>
<dbReference type="InterPro" id="IPR013083">
    <property type="entry name" value="Znf_RING/FYVE/PHD"/>
</dbReference>
<evidence type="ECO:0000313" key="8">
    <source>
        <dbReference type="Proteomes" id="UP001346149"/>
    </source>
</evidence>
<dbReference type="Gene3D" id="3.30.40.10">
    <property type="entry name" value="Zinc/RING finger domain, C3HC4 (zinc finger)"/>
    <property type="match status" value="1"/>
</dbReference>
<protein>
    <recommendedName>
        <fullName evidence="6">Zinc finger PHD-type domain-containing protein</fullName>
    </recommendedName>
</protein>
<evidence type="ECO:0000256" key="2">
    <source>
        <dbReference type="ARBA" id="ARBA00022771"/>
    </source>
</evidence>
<dbReference type="Pfam" id="PF25565">
    <property type="entry name" value="Ubiquitin_At1g33420"/>
    <property type="match status" value="1"/>
</dbReference>
<keyword evidence="4" id="KW-0805">Transcription regulation</keyword>
<evidence type="ECO:0000256" key="3">
    <source>
        <dbReference type="ARBA" id="ARBA00022833"/>
    </source>
</evidence>
<dbReference type="SUPFAM" id="SSF57903">
    <property type="entry name" value="FYVE/PHD zinc finger"/>
    <property type="match status" value="1"/>
</dbReference>
<dbReference type="InterPro" id="IPR058054">
    <property type="entry name" value="Znf_MS1-like"/>
</dbReference>
<dbReference type="Proteomes" id="UP001346149">
    <property type="component" value="Unassembled WGS sequence"/>
</dbReference>
<dbReference type="PANTHER" id="PTHR46201">
    <property type="entry name" value="PHD FINGER PROTEIN MALE MEIOCYTE DEATH 1-RELATED"/>
    <property type="match status" value="1"/>
</dbReference>
<dbReference type="EMBL" id="JAXQNO010000011">
    <property type="protein sequence ID" value="KAK4788508.1"/>
    <property type="molecule type" value="Genomic_DNA"/>
</dbReference>
<evidence type="ECO:0000313" key="7">
    <source>
        <dbReference type="EMBL" id="KAK4788508.1"/>
    </source>
</evidence>
<evidence type="ECO:0000256" key="5">
    <source>
        <dbReference type="ARBA" id="ARBA00023163"/>
    </source>
</evidence>
<dbReference type="InterPro" id="IPR057765">
    <property type="entry name" value="MS1-like_ubiquitin"/>
</dbReference>
<dbReference type="SMART" id="SM00249">
    <property type="entry name" value="PHD"/>
    <property type="match status" value="1"/>
</dbReference>
<organism evidence="7 8">
    <name type="scientific">Trapa natans</name>
    <name type="common">Water chestnut</name>
    <dbReference type="NCBI Taxonomy" id="22666"/>
    <lineage>
        <taxon>Eukaryota</taxon>
        <taxon>Viridiplantae</taxon>
        <taxon>Streptophyta</taxon>
        <taxon>Embryophyta</taxon>
        <taxon>Tracheophyta</taxon>
        <taxon>Spermatophyta</taxon>
        <taxon>Magnoliopsida</taxon>
        <taxon>eudicotyledons</taxon>
        <taxon>Gunneridae</taxon>
        <taxon>Pentapetalae</taxon>
        <taxon>rosids</taxon>
        <taxon>malvids</taxon>
        <taxon>Myrtales</taxon>
        <taxon>Lythraceae</taxon>
        <taxon>Trapa</taxon>
    </lineage>
</organism>
<accession>A0AAN7R756</accession>
<keyword evidence="5" id="KW-0804">Transcription</keyword>
<keyword evidence="1" id="KW-0479">Metal-binding</keyword>
<evidence type="ECO:0000256" key="4">
    <source>
        <dbReference type="ARBA" id="ARBA00023015"/>
    </source>
</evidence>
<dbReference type="InterPro" id="IPR011011">
    <property type="entry name" value="Znf_FYVE_PHD"/>
</dbReference>
<keyword evidence="2" id="KW-0863">Zinc-finger</keyword>
<dbReference type="InterPro" id="IPR019786">
    <property type="entry name" value="Zinc_finger_PHD-type_CS"/>
</dbReference>
<dbReference type="Pfam" id="PF20826">
    <property type="entry name" value="PHD_5"/>
    <property type="match status" value="1"/>
</dbReference>
<keyword evidence="3" id="KW-0862">Zinc</keyword>
<feature type="domain" description="Zinc finger PHD-type" evidence="6">
    <location>
        <begin position="643"/>
        <end position="689"/>
    </location>
</feature>
<dbReference type="GO" id="GO:0008270">
    <property type="term" value="F:zinc ion binding"/>
    <property type="evidence" value="ECO:0007669"/>
    <property type="project" value="UniProtKB-KW"/>
</dbReference>
<dbReference type="InterPro" id="IPR001965">
    <property type="entry name" value="Znf_PHD"/>
</dbReference>